<evidence type="ECO:0008006" key="3">
    <source>
        <dbReference type="Google" id="ProtNLM"/>
    </source>
</evidence>
<dbReference type="SUPFAM" id="SSF57196">
    <property type="entry name" value="EGF/Laminin"/>
    <property type="match status" value="1"/>
</dbReference>
<dbReference type="InParanoid" id="H2YN02"/>
<organism evidence="1 2">
    <name type="scientific">Ciona savignyi</name>
    <name type="common">Pacific transparent sea squirt</name>
    <dbReference type="NCBI Taxonomy" id="51511"/>
    <lineage>
        <taxon>Eukaryota</taxon>
        <taxon>Metazoa</taxon>
        <taxon>Chordata</taxon>
        <taxon>Tunicata</taxon>
        <taxon>Ascidiacea</taxon>
        <taxon>Phlebobranchia</taxon>
        <taxon>Cionidae</taxon>
        <taxon>Ciona</taxon>
    </lineage>
</organism>
<dbReference type="Pfam" id="PF14670">
    <property type="entry name" value="FXa_inhibition"/>
    <property type="match status" value="1"/>
</dbReference>
<evidence type="ECO:0000313" key="1">
    <source>
        <dbReference type="Ensembl" id="ENSCSAVP00000006704.1"/>
    </source>
</evidence>
<proteinExistence type="predicted"/>
<dbReference type="Gene3D" id="2.10.25.10">
    <property type="entry name" value="Laminin"/>
    <property type="match status" value="1"/>
</dbReference>
<dbReference type="AlphaFoldDB" id="H2YN02"/>
<reference evidence="1" key="2">
    <citation type="submission" date="2025-08" db="UniProtKB">
        <authorList>
            <consortium name="Ensembl"/>
        </authorList>
    </citation>
    <scope>IDENTIFICATION</scope>
</reference>
<keyword evidence="2" id="KW-1185">Reference proteome</keyword>
<reference evidence="1" key="3">
    <citation type="submission" date="2025-09" db="UniProtKB">
        <authorList>
            <consortium name="Ensembl"/>
        </authorList>
    </citation>
    <scope>IDENTIFICATION</scope>
</reference>
<dbReference type="Proteomes" id="UP000007875">
    <property type="component" value="Unassembled WGS sequence"/>
</dbReference>
<protein>
    <recommendedName>
        <fullName evidence="3">EGF-like domain-containing protein</fullName>
    </recommendedName>
</protein>
<dbReference type="HOGENOM" id="CLU_3073843_0_0_1"/>
<dbReference type="Ensembl" id="ENSCSAVT00000006790.1">
    <property type="protein sequence ID" value="ENSCSAVP00000006704.1"/>
    <property type="gene ID" value="ENSCSAVG00000004010.1"/>
</dbReference>
<name>H2YN02_CIOSA</name>
<evidence type="ECO:0000313" key="2">
    <source>
        <dbReference type="Proteomes" id="UP000007875"/>
    </source>
</evidence>
<reference evidence="2" key="1">
    <citation type="submission" date="2003-08" db="EMBL/GenBank/DDBJ databases">
        <authorList>
            <person name="Birren B."/>
            <person name="Nusbaum C."/>
            <person name="Abebe A."/>
            <person name="Abouelleil A."/>
            <person name="Adekoya E."/>
            <person name="Ait-zahra M."/>
            <person name="Allen N."/>
            <person name="Allen T."/>
            <person name="An P."/>
            <person name="Anderson M."/>
            <person name="Anderson S."/>
            <person name="Arachchi H."/>
            <person name="Armbruster J."/>
            <person name="Bachantsang P."/>
            <person name="Baldwin J."/>
            <person name="Barry A."/>
            <person name="Bayul T."/>
            <person name="Blitshsteyn B."/>
            <person name="Bloom T."/>
            <person name="Blye J."/>
            <person name="Boguslavskiy L."/>
            <person name="Borowsky M."/>
            <person name="Boukhgalter B."/>
            <person name="Brunache A."/>
            <person name="Butler J."/>
            <person name="Calixte N."/>
            <person name="Calvo S."/>
            <person name="Camarata J."/>
            <person name="Campo K."/>
            <person name="Chang J."/>
            <person name="Cheshatsang Y."/>
            <person name="Citroen M."/>
            <person name="Collymore A."/>
            <person name="Considine T."/>
            <person name="Cook A."/>
            <person name="Cooke P."/>
            <person name="Corum B."/>
            <person name="Cuomo C."/>
            <person name="David R."/>
            <person name="Dawoe T."/>
            <person name="Degray S."/>
            <person name="Dodge S."/>
            <person name="Dooley K."/>
            <person name="Dorje P."/>
            <person name="Dorjee K."/>
            <person name="Dorris L."/>
            <person name="Duffey N."/>
            <person name="Dupes A."/>
            <person name="Elkins T."/>
            <person name="Engels R."/>
            <person name="Erickson J."/>
            <person name="Farina A."/>
            <person name="Faro S."/>
            <person name="Ferreira P."/>
            <person name="Fischer H."/>
            <person name="Fitzgerald M."/>
            <person name="Foley K."/>
            <person name="Gage D."/>
            <person name="Galagan J."/>
            <person name="Gearin G."/>
            <person name="Gnerre S."/>
            <person name="Gnirke A."/>
            <person name="Goyette A."/>
            <person name="Graham J."/>
            <person name="Grandbois E."/>
            <person name="Gyaltsen K."/>
            <person name="Hafez N."/>
            <person name="Hagopian D."/>
            <person name="Hagos B."/>
            <person name="Hall J."/>
            <person name="Hatcher B."/>
            <person name="Heller A."/>
            <person name="Higgins H."/>
            <person name="Honan T."/>
            <person name="Horn A."/>
            <person name="Houde N."/>
            <person name="Hughes L."/>
            <person name="Hulme W."/>
            <person name="Husby E."/>
            <person name="Iliev I."/>
            <person name="Jaffe D."/>
            <person name="Jones C."/>
            <person name="Kamal M."/>
            <person name="Kamat A."/>
            <person name="Kamvysselis M."/>
            <person name="Karlsson E."/>
            <person name="Kells C."/>
            <person name="Kieu A."/>
            <person name="Kisner P."/>
            <person name="Kodira C."/>
            <person name="Kulbokas E."/>
            <person name="Labutti K."/>
            <person name="Lama D."/>
            <person name="Landers T."/>
            <person name="Leger J."/>
            <person name="Levine S."/>
            <person name="Lewis D."/>
            <person name="Lewis T."/>
            <person name="Lindblad-toh K."/>
            <person name="Liu X."/>
            <person name="Lokyitsang T."/>
            <person name="Lokyitsang Y."/>
            <person name="Lucien O."/>
            <person name="Lui A."/>
            <person name="Ma L.J."/>
            <person name="Mabbitt R."/>
            <person name="Macdonald J."/>
            <person name="Maclean C."/>
            <person name="Major J."/>
            <person name="Manning J."/>
            <person name="Marabella R."/>
            <person name="Maru K."/>
            <person name="Matthews C."/>
            <person name="Mauceli E."/>
            <person name="Mccarthy M."/>
            <person name="Mcdonough S."/>
            <person name="Mcghee T."/>
            <person name="Meldrim J."/>
            <person name="Meneus L."/>
            <person name="Mesirov J."/>
            <person name="Mihalev A."/>
            <person name="Mihova T."/>
            <person name="Mikkelsen T."/>
            <person name="Mlenga V."/>
            <person name="Moru K."/>
            <person name="Mozes J."/>
            <person name="Mulrain L."/>
            <person name="Munson G."/>
            <person name="Naylor J."/>
            <person name="Newes C."/>
            <person name="Nguyen C."/>
            <person name="Nguyen N."/>
            <person name="Nguyen T."/>
            <person name="Nicol R."/>
            <person name="Nielsen C."/>
            <person name="Nizzari M."/>
            <person name="Norbu C."/>
            <person name="Norbu N."/>
            <person name="O'donnell P."/>
            <person name="Okoawo O."/>
            <person name="O'leary S."/>
            <person name="Omotosho B."/>
            <person name="O'neill K."/>
            <person name="Osman S."/>
            <person name="Parker S."/>
            <person name="Perrin D."/>
            <person name="Phunkhang P."/>
            <person name="Piqani B."/>
            <person name="Purcell S."/>
            <person name="Rachupka T."/>
            <person name="Ramasamy U."/>
            <person name="Rameau R."/>
            <person name="Ray V."/>
            <person name="Raymond C."/>
            <person name="Retta R."/>
            <person name="Richardson S."/>
            <person name="Rise C."/>
            <person name="Rodriguez J."/>
            <person name="Rogers J."/>
            <person name="Rogov P."/>
            <person name="Rutman M."/>
            <person name="Schupbach R."/>
            <person name="Seaman C."/>
            <person name="Settipalli S."/>
            <person name="Sharpe T."/>
            <person name="Sheridan J."/>
            <person name="Sherpa N."/>
            <person name="Shi J."/>
            <person name="Smirnov S."/>
            <person name="Smith C."/>
            <person name="Sougnez C."/>
            <person name="Spencer B."/>
            <person name="Stalker J."/>
            <person name="Stange-thomann N."/>
            <person name="Stavropoulos S."/>
            <person name="Stetson K."/>
            <person name="Stone C."/>
            <person name="Stone S."/>
            <person name="Stubbs M."/>
            <person name="Talamas J."/>
            <person name="Tchuinga P."/>
            <person name="Tenzing P."/>
            <person name="Tesfaye S."/>
            <person name="Theodore J."/>
            <person name="Thoulutsang Y."/>
            <person name="Topham K."/>
            <person name="Towey S."/>
            <person name="Tsamla T."/>
            <person name="Tsomo N."/>
            <person name="Vallee D."/>
            <person name="Vassiliev H."/>
            <person name="Venkataraman V."/>
            <person name="Vinson J."/>
            <person name="Vo A."/>
            <person name="Wade C."/>
            <person name="Wang S."/>
            <person name="Wangchuk T."/>
            <person name="Wangdi T."/>
            <person name="Whittaker C."/>
            <person name="Wilkinson J."/>
            <person name="Wu Y."/>
            <person name="Wyman D."/>
            <person name="Yadav S."/>
            <person name="Yang S."/>
            <person name="Yang X."/>
            <person name="Yeager S."/>
            <person name="Yee E."/>
            <person name="Young G."/>
            <person name="Zainoun J."/>
            <person name="Zembeck L."/>
            <person name="Zimmer A."/>
            <person name="Zody M."/>
            <person name="Lander E."/>
        </authorList>
    </citation>
    <scope>NUCLEOTIDE SEQUENCE [LARGE SCALE GENOMIC DNA]</scope>
</reference>
<accession>H2YN02</accession>
<sequence length="53" mass="5613">AARCSHVCVVRPIGSRCLCPPDFELTNDGKTCIEAVVVNTVSVETTISTTMTS</sequence>